<dbReference type="HOGENOM" id="CLU_1909509_0_0_1"/>
<proteinExistence type="predicted"/>
<reference evidence="2" key="1">
    <citation type="journal article" date="2013" name="Science">
        <title>The Amborella genome and the evolution of flowering plants.</title>
        <authorList>
            <consortium name="Amborella Genome Project"/>
        </authorList>
    </citation>
    <scope>NUCLEOTIDE SEQUENCE [LARGE SCALE GENOMIC DNA]</scope>
</reference>
<gene>
    <name evidence="1" type="ORF">AMTR_s00172p00074130</name>
</gene>
<sequence length="133" mass="15552">LSGFALPQLSILFTPTAHVVHGEQTFSFPLFGFDGKDGPSGMNREPGINNTRAEPPYPFKSEWFRSRPHNPYFFKLTPYYHLRVFSFNRTERWAGVWWFTTWELHKSYRDPEEMARKGDYTMPMCNSSPTGYG</sequence>
<protein>
    <submittedName>
        <fullName evidence="1">Uncharacterized protein</fullName>
    </submittedName>
</protein>
<name>W1PS55_AMBTC</name>
<accession>W1PS55</accession>
<dbReference type="AlphaFoldDB" id="W1PS55"/>
<dbReference type="Proteomes" id="UP000017836">
    <property type="component" value="Unassembled WGS sequence"/>
</dbReference>
<evidence type="ECO:0000313" key="2">
    <source>
        <dbReference type="Proteomes" id="UP000017836"/>
    </source>
</evidence>
<feature type="non-terminal residue" evidence="1">
    <location>
        <position position="1"/>
    </location>
</feature>
<keyword evidence="2" id="KW-1185">Reference proteome</keyword>
<organism evidence="1 2">
    <name type="scientific">Amborella trichopoda</name>
    <dbReference type="NCBI Taxonomy" id="13333"/>
    <lineage>
        <taxon>Eukaryota</taxon>
        <taxon>Viridiplantae</taxon>
        <taxon>Streptophyta</taxon>
        <taxon>Embryophyta</taxon>
        <taxon>Tracheophyta</taxon>
        <taxon>Spermatophyta</taxon>
        <taxon>Magnoliopsida</taxon>
        <taxon>Amborellales</taxon>
        <taxon>Amborellaceae</taxon>
        <taxon>Amborella</taxon>
    </lineage>
</organism>
<evidence type="ECO:0000313" key="1">
    <source>
        <dbReference type="EMBL" id="ERN12852.1"/>
    </source>
</evidence>
<dbReference type="EMBL" id="KI392598">
    <property type="protein sequence ID" value="ERN12852.1"/>
    <property type="molecule type" value="Genomic_DNA"/>
</dbReference>